<sequence>MLTFAAEGNGQGKLEINGQTAPVTYELVVAREEDDSRQVRIRLNAPRDWLLNQGFKGEATLVRANGDRIPVRREGGLDVSDALSVTLEGYDDTRSDASDVDEAYPELKH</sequence>
<evidence type="ECO:0000313" key="3">
    <source>
        <dbReference type="Proteomes" id="UP001139089"/>
    </source>
</evidence>
<dbReference type="RefSeq" id="WP_113149482.1">
    <property type="nucleotide sequence ID" value="NZ_JAJOZR010000008.1"/>
</dbReference>
<protein>
    <submittedName>
        <fullName evidence="2">Uncharacterized protein</fullName>
    </submittedName>
</protein>
<organism evidence="2 3">
    <name type="scientific">Rhizobium quercicola</name>
    <dbReference type="NCBI Taxonomy" id="2901226"/>
    <lineage>
        <taxon>Bacteria</taxon>
        <taxon>Pseudomonadati</taxon>
        <taxon>Pseudomonadota</taxon>
        <taxon>Alphaproteobacteria</taxon>
        <taxon>Hyphomicrobiales</taxon>
        <taxon>Rhizobiaceae</taxon>
        <taxon>Rhizobium/Agrobacterium group</taxon>
        <taxon>Rhizobium</taxon>
    </lineage>
</organism>
<feature type="compositionally biased region" description="Acidic residues" evidence="1">
    <location>
        <begin position="98"/>
        <end position="109"/>
    </location>
</feature>
<accession>A0A9X1NS66</accession>
<evidence type="ECO:0000256" key="1">
    <source>
        <dbReference type="SAM" id="MobiDB-lite"/>
    </source>
</evidence>
<evidence type="ECO:0000313" key="2">
    <source>
        <dbReference type="EMBL" id="MCD7110085.1"/>
    </source>
</evidence>
<feature type="region of interest" description="Disordered" evidence="1">
    <location>
        <begin position="90"/>
        <end position="109"/>
    </location>
</feature>
<reference evidence="2" key="1">
    <citation type="submission" date="2021-12" db="EMBL/GenBank/DDBJ databases">
        <authorList>
            <person name="Li Y."/>
        </authorList>
    </citation>
    <scope>NUCLEOTIDE SEQUENCE</scope>
    <source>
        <strain evidence="2">DKSPLA3</strain>
    </source>
</reference>
<name>A0A9X1NS66_9HYPH</name>
<dbReference type="EMBL" id="JAJOZR010000008">
    <property type="protein sequence ID" value="MCD7110085.1"/>
    <property type="molecule type" value="Genomic_DNA"/>
</dbReference>
<gene>
    <name evidence="2" type="ORF">LRX75_13665</name>
</gene>
<dbReference type="Proteomes" id="UP001139089">
    <property type="component" value="Unassembled WGS sequence"/>
</dbReference>
<keyword evidence="3" id="KW-1185">Reference proteome</keyword>
<dbReference type="AlphaFoldDB" id="A0A9X1NS66"/>
<comment type="caution">
    <text evidence="2">The sequence shown here is derived from an EMBL/GenBank/DDBJ whole genome shotgun (WGS) entry which is preliminary data.</text>
</comment>
<proteinExistence type="predicted"/>